<dbReference type="EMBL" id="FYEK01000020">
    <property type="protein sequence ID" value="SNB61946.1"/>
    <property type="molecule type" value="Genomic_DNA"/>
</dbReference>
<dbReference type="RefSeq" id="WP_088570707.1">
    <property type="nucleotide sequence ID" value="NZ_FYEK01000020.1"/>
</dbReference>
<feature type="domain" description="DUF5666" evidence="3">
    <location>
        <begin position="123"/>
        <end position="175"/>
    </location>
</feature>
<evidence type="ECO:0000259" key="3">
    <source>
        <dbReference type="Pfam" id="PF18914"/>
    </source>
</evidence>
<proteinExistence type="predicted"/>
<feature type="domain" description="DUF5666" evidence="3">
    <location>
        <begin position="190"/>
        <end position="244"/>
    </location>
</feature>
<feature type="signal peptide" evidence="2">
    <location>
        <begin position="1"/>
        <end position="27"/>
    </location>
</feature>
<dbReference type="PROSITE" id="PS51257">
    <property type="entry name" value="PROKAR_LIPOPROTEIN"/>
    <property type="match status" value="1"/>
</dbReference>
<sequence>MQKIFRWGILGLGLALLALTACTTAPAAGDGQTIRWQGTVEAVLPDGLQVSGQRVRWTGDTQILGQVQVGSQVEIEGTRSDGALNAMVIRVQSSGGSAAMSAVATGTFVSPLPTPTSWVEFKGTVEEVLPIGYRIAGQTVIVTTTTRIDGPIAVGTFVEVKGVLQADGSILAVHIHLEEPEQKDAKVEFKGVVEEVLSNGYRVSGRIVVVMGSTKVKGPIAVGNWVEVKGVLQADGSVLAYEIEVKGAPESGKDDSRHDDSRSSDDSHHSDSYSGDDSHHGDSHGSGDSHHDDDHDDDDD</sequence>
<dbReference type="AlphaFoldDB" id="A0A212QRD1"/>
<evidence type="ECO:0000256" key="2">
    <source>
        <dbReference type="SAM" id="SignalP"/>
    </source>
</evidence>
<evidence type="ECO:0000256" key="1">
    <source>
        <dbReference type="SAM" id="MobiDB-lite"/>
    </source>
</evidence>
<dbReference type="InterPro" id="IPR043724">
    <property type="entry name" value="DUF5666"/>
</dbReference>
<dbReference type="Proteomes" id="UP000197025">
    <property type="component" value="Unassembled WGS sequence"/>
</dbReference>
<feature type="chain" id="PRO_5012171365" description="DUF5666 domain-containing protein" evidence="2">
    <location>
        <begin position="28"/>
        <end position="300"/>
    </location>
</feature>
<evidence type="ECO:0000313" key="4">
    <source>
        <dbReference type="EMBL" id="SNB61946.1"/>
    </source>
</evidence>
<accession>A0A212QRD1</accession>
<dbReference type="InParanoid" id="A0A212QRD1"/>
<protein>
    <recommendedName>
        <fullName evidence="3">DUF5666 domain-containing protein</fullName>
    </recommendedName>
</protein>
<dbReference type="Pfam" id="PF18914">
    <property type="entry name" value="DUF5666"/>
    <property type="match status" value="3"/>
</dbReference>
<dbReference type="OrthoDB" id="5622949at2"/>
<feature type="compositionally biased region" description="Basic and acidic residues" evidence="1">
    <location>
        <begin position="246"/>
        <end position="293"/>
    </location>
</feature>
<feature type="region of interest" description="Disordered" evidence="1">
    <location>
        <begin position="246"/>
        <end position="300"/>
    </location>
</feature>
<feature type="domain" description="DUF5666" evidence="3">
    <location>
        <begin position="37"/>
        <end position="86"/>
    </location>
</feature>
<keyword evidence="5" id="KW-1185">Reference proteome</keyword>
<evidence type="ECO:0000313" key="5">
    <source>
        <dbReference type="Proteomes" id="UP000197025"/>
    </source>
</evidence>
<organism evidence="4 5">
    <name type="scientific">Thermoflexus hugenholtzii JAD2</name>
    <dbReference type="NCBI Taxonomy" id="877466"/>
    <lineage>
        <taxon>Bacteria</taxon>
        <taxon>Bacillati</taxon>
        <taxon>Chloroflexota</taxon>
        <taxon>Thermoflexia</taxon>
        <taxon>Thermoflexales</taxon>
        <taxon>Thermoflexaceae</taxon>
        <taxon>Thermoflexus</taxon>
    </lineage>
</organism>
<name>A0A212QRD1_9CHLR</name>
<gene>
    <name evidence="4" type="ORF">SAMN02746019_00027910</name>
</gene>
<reference evidence="5" key="1">
    <citation type="submission" date="2017-06" db="EMBL/GenBank/DDBJ databases">
        <authorList>
            <person name="Varghese N."/>
            <person name="Submissions S."/>
        </authorList>
    </citation>
    <scope>NUCLEOTIDE SEQUENCE [LARGE SCALE GENOMIC DNA]</scope>
    <source>
        <strain evidence="5">JAD2</strain>
    </source>
</reference>
<keyword evidence="2" id="KW-0732">Signal</keyword>